<name>A0A8H6BSS7_CANAX</name>
<dbReference type="AlphaFoldDB" id="A0A8H6BSS7"/>
<sequence length="431" mass="49412">MTQYLSKDSLFLKLPTDLSKDEISVLDLYHDITSLTTTPTPKVTFDSIINKTYYLLKSTNDISNALKLWQIRLTCHLFNNQLSYAKKESINLNNTLYLQENHNITPPPPPPAASSSSSLSLSNGSTPNATTTTTTNNNPIYPLPKNNQLIIDFKLLILLLRLKNFPNMNLINELYKLIYQLRLKRNDNINNDQISLLLVKNLQNLSYDNIVILTLTKNYLTLINFLSNLIQELKELKDSEDKKQNMANSFDCDYYSNINLIYLIINLIVHHKNHNQNHIDVVINDTNFNHIWNTQINETTKNSLIYTLQHIPPSIASKHDNNPQESSIQFKCDSIKDLGQLVQEGKITGRIICSMLGIWDLSNTYGFTLSNNSNSDGNSALQFTKINSQEDHQQQQHLDINTLSKDEIINKCCDLLNDQWCNYINKVYGLE</sequence>
<dbReference type="EMBL" id="JABWAD010000060">
    <property type="protein sequence ID" value="KAF6063494.1"/>
    <property type="molecule type" value="Genomic_DNA"/>
</dbReference>
<protein>
    <submittedName>
        <fullName evidence="2">Uncharacterized protein</fullName>
    </submittedName>
</protein>
<gene>
    <name evidence="2" type="ORF">FOB64_005134</name>
</gene>
<reference evidence="2 3" key="1">
    <citation type="submission" date="2020-03" db="EMBL/GenBank/DDBJ databases">
        <title>FDA dAtabase for Regulatory Grade micrObial Sequences (FDA-ARGOS): Supporting development and validation of Infectious Disease Dx tests.</title>
        <authorList>
            <person name="Campos J."/>
            <person name="Goldberg B."/>
            <person name="Tallon L."/>
            <person name="Sadzewicz L."/>
            <person name="Vavikolanu K."/>
            <person name="Mehta A."/>
            <person name="Aluvathingal J."/>
            <person name="Nadendla S."/>
            <person name="Nandy P."/>
            <person name="Geyer C."/>
            <person name="Yan Y."/>
            <person name="Sichtig H."/>
        </authorList>
    </citation>
    <scope>NUCLEOTIDE SEQUENCE [LARGE SCALE GENOMIC DNA]</scope>
    <source>
        <strain evidence="2 3">FDAARGOS_656</strain>
    </source>
</reference>
<dbReference type="Proteomes" id="UP000536275">
    <property type="component" value="Unassembled WGS sequence"/>
</dbReference>
<feature type="region of interest" description="Disordered" evidence="1">
    <location>
        <begin position="101"/>
        <end position="139"/>
    </location>
</feature>
<evidence type="ECO:0000313" key="2">
    <source>
        <dbReference type="EMBL" id="KAF6063494.1"/>
    </source>
</evidence>
<evidence type="ECO:0000313" key="3">
    <source>
        <dbReference type="Proteomes" id="UP000536275"/>
    </source>
</evidence>
<evidence type="ECO:0000256" key="1">
    <source>
        <dbReference type="SAM" id="MobiDB-lite"/>
    </source>
</evidence>
<feature type="compositionally biased region" description="Low complexity" evidence="1">
    <location>
        <begin position="113"/>
        <end position="139"/>
    </location>
</feature>
<accession>A0A8H6BSS7</accession>
<comment type="caution">
    <text evidence="2">The sequence shown here is derived from an EMBL/GenBank/DDBJ whole genome shotgun (WGS) entry which is preliminary data.</text>
</comment>
<organism evidence="2 3">
    <name type="scientific">Candida albicans</name>
    <name type="common">Yeast</name>
    <dbReference type="NCBI Taxonomy" id="5476"/>
    <lineage>
        <taxon>Eukaryota</taxon>
        <taxon>Fungi</taxon>
        <taxon>Dikarya</taxon>
        <taxon>Ascomycota</taxon>
        <taxon>Saccharomycotina</taxon>
        <taxon>Pichiomycetes</taxon>
        <taxon>Debaryomycetaceae</taxon>
        <taxon>Candida/Lodderomyces clade</taxon>
        <taxon>Candida</taxon>
    </lineage>
</organism>
<proteinExistence type="predicted"/>